<reference evidence="1" key="1">
    <citation type="submission" date="2014-11" db="EMBL/GenBank/DDBJ databases">
        <authorList>
            <person name="Amaro Gonzalez C."/>
        </authorList>
    </citation>
    <scope>NUCLEOTIDE SEQUENCE</scope>
</reference>
<proteinExistence type="predicted"/>
<organism evidence="1">
    <name type="scientific">Anguilla anguilla</name>
    <name type="common">European freshwater eel</name>
    <name type="synonym">Muraena anguilla</name>
    <dbReference type="NCBI Taxonomy" id="7936"/>
    <lineage>
        <taxon>Eukaryota</taxon>
        <taxon>Metazoa</taxon>
        <taxon>Chordata</taxon>
        <taxon>Craniata</taxon>
        <taxon>Vertebrata</taxon>
        <taxon>Euteleostomi</taxon>
        <taxon>Actinopterygii</taxon>
        <taxon>Neopterygii</taxon>
        <taxon>Teleostei</taxon>
        <taxon>Anguilliformes</taxon>
        <taxon>Anguillidae</taxon>
        <taxon>Anguilla</taxon>
    </lineage>
</organism>
<protein>
    <submittedName>
        <fullName evidence="1">Uncharacterized protein</fullName>
    </submittedName>
</protein>
<reference evidence="1" key="2">
    <citation type="journal article" date="2015" name="Fish Shellfish Immunol.">
        <title>Early steps in the European eel (Anguilla anguilla)-Vibrio vulnificus interaction in the gills: Role of the RtxA13 toxin.</title>
        <authorList>
            <person name="Callol A."/>
            <person name="Pajuelo D."/>
            <person name="Ebbesson L."/>
            <person name="Teles M."/>
            <person name="MacKenzie S."/>
            <person name="Amaro C."/>
        </authorList>
    </citation>
    <scope>NUCLEOTIDE SEQUENCE</scope>
</reference>
<dbReference type="EMBL" id="GBXM01035215">
    <property type="protein sequence ID" value="JAH73362.1"/>
    <property type="molecule type" value="Transcribed_RNA"/>
</dbReference>
<name>A0A0E9V5Q3_ANGAN</name>
<dbReference type="AlphaFoldDB" id="A0A0E9V5Q3"/>
<sequence length="56" mass="6137">MPDTSTLPSNLLASPLLSKYPDFHHSHVKNKSPARCSQISREIYLGKGTLVSSRGL</sequence>
<evidence type="ECO:0000313" key="1">
    <source>
        <dbReference type="EMBL" id="JAH73362.1"/>
    </source>
</evidence>
<accession>A0A0E9V5Q3</accession>